<dbReference type="PROSITE" id="PS00678">
    <property type="entry name" value="WD_REPEATS_1"/>
    <property type="match status" value="1"/>
</dbReference>
<keyword evidence="1 3" id="KW-0853">WD repeat</keyword>
<evidence type="ECO:0000313" key="5">
    <source>
        <dbReference type="Proteomes" id="UP000268093"/>
    </source>
</evidence>
<dbReference type="PANTHER" id="PTHR44090:SF1">
    <property type="entry name" value="SUPERKILLER COMPLEX PROTEIN 8"/>
    <property type="match status" value="1"/>
</dbReference>
<dbReference type="GO" id="GO:0005634">
    <property type="term" value="C:nucleus"/>
    <property type="evidence" value="ECO:0007669"/>
    <property type="project" value="TreeGrafter"/>
</dbReference>
<dbReference type="InterPro" id="IPR036322">
    <property type="entry name" value="WD40_repeat_dom_sf"/>
</dbReference>
<dbReference type="InterPro" id="IPR015943">
    <property type="entry name" value="WD40/YVTN_repeat-like_dom_sf"/>
</dbReference>
<comment type="caution">
    <text evidence="4">The sequence shown here is derived from an EMBL/GenBank/DDBJ whole genome shotgun (WGS) entry which is preliminary data.</text>
</comment>
<keyword evidence="5" id="KW-1185">Reference proteome</keyword>
<feature type="repeat" description="WD" evidence="3">
    <location>
        <begin position="87"/>
        <end position="130"/>
    </location>
</feature>
<dbReference type="Proteomes" id="UP000268093">
    <property type="component" value="Unassembled WGS sequence"/>
</dbReference>
<reference evidence="4 5" key="1">
    <citation type="journal article" date="2018" name="New Phytol.">
        <title>Phylogenomics of Endogonaceae and evolution of mycorrhizas within Mucoromycota.</title>
        <authorList>
            <person name="Chang Y."/>
            <person name="Desiro A."/>
            <person name="Na H."/>
            <person name="Sandor L."/>
            <person name="Lipzen A."/>
            <person name="Clum A."/>
            <person name="Barry K."/>
            <person name="Grigoriev I.V."/>
            <person name="Martin F.M."/>
            <person name="Stajich J.E."/>
            <person name="Smith M.E."/>
            <person name="Bonito G."/>
            <person name="Spatafora J.W."/>
        </authorList>
    </citation>
    <scope>NUCLEOTIDE SEQUENCE [LARGE SCALE GENOMIC DNA]</scope>
    <source>
        <strain evidence="4 5">GMNB39</strain>
    </source>
</reference>
<evidence type="ECO:0000313" key="4">
    <source>
        <dbReference type="EMBL" id="RUP43926.1"/>
    </source>
</evidence>
<dbReference type="SUPFAM" id="SSF50978">
    <property type="entry name" value="WD40 repeat-like"/>
    <property type="match status" value="1"/>
</dbReference>
<evidence type="ECO:0000256" key="1">
    <source>
        <dbReference type="ARBA" id="ARBA00022574"/>
    </source>
</evidence>
<accession>A0A433CZB6</accession>
<dbReference type="OrthoDB" id="538223at2759"/>
<feature type="repeat" description="WD" evidence="3">
    <location>
        <begin position="45"/>
        <end position="86"/>
    </location>
</feature>
<proteinExistence type="predicted"/>
<dbReference type="InterPro" id="IPR051510">
    <property type="entry name" value="SKI8"/>
</dbReference>
<evidence type="ECO:0000256" key="3">
    <source>
        <dbReference type="PROSITE-ProRule" id="PRU00221"/>
    </source>
</evidence>
<keyword evidence="2" id="KW-0677">Repeat</keyword>
<sequence>MFWKWRGSRALKKWPSPDGLYLSCGSETGAIFIFNTSTGQLVHTLTGHALPVRALAFTADSRTLLSGSDDKRIHVYDVAHANVAASLSGHASWVLSVAANLGANPTQIASGSSDRKVKIWDIGMRQVLETIDGHGDQVWGVTWNPEGTKFVSVSDDKSVRWYAGGTS</sequence>
<name>A0A433CZB6_9FUNG</name>
<dbReference type="Pfam" id="PF00400">
    <property type="entry name" value="WD40"/>
    <property type="match status" value="3"/>
</dbReference>
<dbReference type="PROSITE" id="PS50294">
    <property type="entry name" value="WD_REPEATS_REGION"/>
    <property type="match status" value="3"/>
</dbReference>
<dbReference type="EMBL" id="RBNI01010006">
    <property type="protein sequence ID" value="RUP43926.1"/>
    <property type="molecule type" value="Genomic_DNA"/>
</dbReference>
<protein>
    <submittedName>
        <fullName evidence="4">WD repeat protein 61-like protein</fullName>
    </submittedName>
</protein>
<dbReference type="PANTHER" id="PTHR44090">
    <property type="entry name" value="WD REPEAT-CONTAINING PROTEIN 61"/>
    <property type="match status" value="1"/>
</dbReference>
<feature type="repeat" description="WD" evidence="3">
    <location>
        <begin position="131"/>
        <end position="167"/>
    </location>
</feature>
<dbReference type="GO" id="GO:0032991">
    <property type="term" value="C:protein-containing complex"/>
    <property type="evidence" value="ECO:0007669"/>
    <property type="project" value="UniProtKB-ARBA"/>
</dbReference>
<dbReference type="SMART" id="SM00320">
    <property type="entry name" value="WD40"/>
    <property type="match status" value="3"/>
</dbReference>
<evidence type="ECO:0000256" key="2">
    <source>
        <dbReference type="ARBA" id="ARBA00022737"/>
    </source>
</evidence>
<dbReference type="InterPro" id="IPR019775">
    <property type="entry name" value="WD40_repeat_CS"/>
</dbReference>
<gene>
    <name evidence="4" type="ORF">BC936DRAFT_136537</name>
</gene>
<dbReference type="InterPro" id="IPR001680">
    <property type="entry name" value="WD40_rpt"/>
</dbReference>
<dbReference type="AlphaFoldDB" id="A0A433CZB6"/>
<organism evidence="4 5">
    <name type="scientific">Jimgerdemannia flammicorona</name>
    <dbReference type="NCBI Taxonomy" id="994334"/>
    <lineage>
        <taxon>Eukaryota</taxon>
        <taxon>Fungi</taxon>
        <taxon>Fungi incertae sedis</taxon>
        <taxon>Mucoromycota</taxon>
        <taxon>Mucoromycotina</taxon>
        <taxon>Endogonomycetes</taxon>
        <taxon>Endogonales</taxon>
        <taxon>Endogonaceae</taxon>
        <taxon>Jimgerdemannia</taxon>
    </lineage>
</organism>
<dbReference type="PROSITE" id="PS50082">
    <property type="entry name" value="WD_REPEATS_2"/>
    <property type="match status" value="3"/>
</dbReference>
<dbReference type="Gene3D" id="2.130.10.10">
    <property type="entry name" value="YVTN repeat-like/Quinoprotein amine dehydrogenase"/>
    <property type="match status" value="1"/>
</dbReference>